<feature type="transmembrane region" description="Helical" evidence="6">
    <location>
        <begin position="326"/>
        <end position="343"/>
    </location>
</feature>
<comment type="subcellular location">
    <subcellularLocation>
        <location evidence="1">Cell membrane</location>
        <topology evidence="1">Multi-pass membrane protein</topology>
    </subcellularLocation>
</comment>
<dbReference type="RefSeq" id="WP_033366518.1">
    <property type="nucleotide sequence ID" value="NZ_CP073767.1"/>
</dbReference>
<reference evidence="8" key="1">
    <citation type="submission" date="2021-04" db="EMBL/GenBank/DDBJ databases">
        <title>Dactylosporangium aurantiacum NRRL B-8018 full assembly.</title>
        <authorList>
            <person name="Hartkoorn R.C."/>
            <person name="Beaudoing E."/>
            <person name="Hot D."/>
        </authorList>
    </citation>
    <scope>NUCLEOTIDE SEQUENCE</scope>
    <source>
        <strain evidence="8">NRRL B-8018</strain>
    </source>
</reference>
<evidence type="ECO:0000256" key="3">
    <source>
        <dbReference type="ARBA" id="ARBA00022692"/>
    </source>
</evidence>
<evidence type="ECO:0000256" key="6">
    <source>
        <dbReference type="SAM" id="Phobius"/>
    </source>
</evidence>
<keyword evidence="9" id="KW-1185">Reference proteome</keyword>
<feature type="transmembrane region" description="Helical" evidence="6">
    <location>
        <begin position="710"/>
        <end position="732"/>
    </location>
</feature>
<evidence type="ECO:0000256" key="1">
    <source>
        <dbReference type="ARBA" id="ARBA00004651"/>
    </source>
</evidence>
<protein>
    <submittedName>
        <fullName evidence="8">FtsX-like permease family protein</fullName>
    </submittedName>
</protein>
<dbReference type="InterPro" id="IPR038766">
    <property type="entry name" value="Membrane_comp_ABC_pdt"/>
</dbReference>
<dbReference type="Pfam" id="PF02687">
    <property type="entry name" value="FtsX"/>
    <property type="match status" value="2"/>
</dbReference>
<dbReference type="PANTHER" id="PTHR30287">
    <property type="entry name" value="MEMBRANE COMPONENT OF PREDICTED ABC SUPERFAMILY METABOLITE UPTAKE TRANSPORTER"/>
    <property type="match status" value="1"/>
</dbReference>
<accession>A0A9Q9ISA7</accession>
<keyword evidence="2" id="KW-1003">Cell membrane</keyword>
<organism evidence="8 9">
    <name type="scientific">Dactylosporangium aurantiacum</name>
    <dbReference type="NCBI Taxonomy" id="35754"/>
    <lineage>
        <taxon>Bacteria</taxon>
        <taxon>Bacillati</taxon>
        <taxon>Actinomycetota</taxon>
        <taxon>Actinomycetes</taxon>
        <taxon>Micromonosporales</taxon>
        <taxon>Micromonosporaceae</taxon>
        <taxon>Dactylosporangium</taxon>
    </lineage>
</organism>
<evidence type="ECO:0000256" key="2">
    <source>
        <dbReference type="ARBA" id="ARBA00022475"/>
    </source>
</evidence>
<dbReference type="GO" id="GO:0005886">
    <property type="term" value="C:plasma membrane"/>
    <property type="evidence" value="ECO:0007669"/>
    <property type="project" value="UniProtKB-SubCell"/>
</dbReference>
<sequence length="744" mass="77821">MINFGLRLTLRGGREALTRLLVIAGAVAVGVTMLLVVLSGINGVTSQDARGAWMRGSGPAPTAGTPSDPVWVLSGTDTFHGKEIIRIDVAATGPRSPVPPGLTRLPGPGEYVASPALRRLLRDAPAAELADRYPGRDAGTFGAAGLPSPDSLIIMVGRTPQELSGADNVQQISSIATAGDTYATNMVKLTLGVIAVALIIPVLTLIGMATRMSAARREQRYAAMRLVGATPKQVSVVSAVEATVAAAIGTLLGFALFTAFRSPLSEVPYSGVRFHLADFRLSLTDVLVVGLGVPLAAAVAARIALRRVRISPLGVSRRATPAAPRAWRVLPLLAGIAELAWFVGRRPPTVNGQLAAYLAGAAVIMLGLQIAGPWLTYRGARLVAGQARRPAALIAARRLADDPKGGFRAVSGLVLALFVTSAAIGIITTMTARQGMPEAMRRNPMLTSSVIVDFGSDEGGPAIPDAFADRLRAVPGVRGVVPVHVNPAFDPHFQPGPGADPAAVVEPGLAACADLARVPDVGRCAPGATVAEVAQELTGEFFGDPALTAAHVWRTADVPADRLERLPMLTVVVTTDGSRGAIERARTLLEAAYPLRPYAPYLRTEFFSRDQRLLRQYQQLTEVIIVVSLIIAGCGLAVSVVGGLNDRKRPFSLLRLTGVQLSTLRRVVALESAVPLLGVAVVATATGFVAADLFLRAQLRYTLRPPDPGYYLTVGGGLAAAAAIVASALPLLRRITGPDSARNE</sequence>
<feature type="domain" description="ABC3 transporter permease C-terminal" evidence="7">
    <location>
        <begin position="193"/>
        <end position="307"/>
    </location>
</feature>
<dbReference type="Proteomes" id="UP001058003">
    <property type="component" value="Chromosome"/>
</dbReference>
<feature type="transmembrane region" description="Helical" evidence="6">
    <location>
        <begin position="623"/>
        <end position="646"/>
    </location>
</feature>
<feature type="domain" description="ABC3 transporter permease C-terminal" evidence="7">
    <location>
        <begin position="623"/>
        <end position="735"/>
    </location>
</feature>
<dbReference type="EMBL" id="CP073767">
    <property type="protein sequence ID" value="UWZ58470.1"/>
    <property type="molecule type" value="Genomic_DNA"/>
</dbReference>
<feature type="transmembrane region" description="Helical" evidence="6">
    <location>
        <begin position="407"/>
        <end position="427"/>
    </location>
</feature>
<evidence type="ECO:0000256" key="5">
    <source>
        <dbReference type="ARBA" id="ARBA00023136"/>
    </source>
</evidence>
<keyword evidence="4 6" id="KW-1133">Transmembrane helix</keyword>
<feature type="transmembrane region" description="Helical" evidence="6">
    <location>
        <begin position="189"/>
        <end position="213"/>
    </location>
</feature>
<evidence type="ECO:0000313" key="9">
    <source>
        <dbReference type="Proteomes" id="UP001058003"/>
    </source>
</evidence>
<dbReference type="PANTHER" id="PTHR30287:SF2">
    <property type="entry name" value="BLL1001 PROTEIN"/>
    <property type="match status" value="1"/>
</dbReference>
<dbReference type="KEGG" id="daur:Daura_21195"/>
<feature type="transmembrane region" description="Helical" evidence="6">
    <location>
        <begin position="20"/>
        <end position="41"/>
    </location>
</feature>
<gene>
    <name evidence="8" type="ORF">Daura_21195</name>
</gene>
<proteinExistence type="predicted"/>
<keyword evidence="3 6" id="KW-0812">Transmembrane</keyword>
<dbReference type="InterPro" id="IPR003838">
    <property type="entry name" value="ABC3_permease_C"/>
</dbReference>
<feature type="transmembrane region" description="Helical" evidence="6">
    <location>
        <begin position="667"/>
        <end position="690"/>
    </location>
</feature>
<feature type="transmembrane region" description="Helical" evidence="6">
    <location>
        <begin position="234"/>
        <end position="260"/>
    </location>
</feature>
<evidence type="ECO:0000313" key="8">
    <source>
        <dbReference type="EMBL" id="UWZ58470.1"/>
    </source>
</evidence>
<dbReference type="AlphaFoldDB" id="A0A9Q9ISA7"/>
<feature type="transmembrane region" description="Helical" evidence="6">
    <location>
        <begin position="286"/>
        <end position="305"/>
    </location>
</feature>
<evidence type="ECO:0000259" key="7">
    <source>
        <dbReference type="Pfam" id="PF02687"/>
    </source>
</evidence>
<evidence type="ECO:0000256" key="4">
    <source>
        <dbReference type="ARBA" id="ARBA00022989"/>
    </source>
</evidence>
<keyword evidence="5 6" id="KW-0472">Membrane</keyword>
<name>A0A9Q9ISA7_9ACTN</name>
<dbReference type="OrthoDB" id="4871813at2"/>
<feature type="transmembrane region" description="Helical" evidence="6">
    <location>
        <begin position="355"/>
        <end position="377"/>
    </location>
</feature>